<keyword evidence="5 15" id="KW-0378">Hydrolase</keyword>
<evidence type="ECO:0000256" key="13">
    <source>
        <dbReference type="ARBA" id="ARBA00034808"/>
    </source>
</evidence>
<dbReference type="InterPro" id="IPR011604">
    <property type="entry name" value="PDDEXK-like_dom_sf"/>
</dbReference>
<evidence type="ECO:0000256" key="5">
    <source>
        <dbReference type="ARBA" id="ARBA00022801"/>
    </source>
</evidence>
<gene>
    <name evidence="19" type="ORF">IAA86_08070</name>
</gene>
<keyword evidence="2" id="KW-0540">Nuclease</keyword>
<keyword evidence="4" id="KW-0227">DNA damage</keyword>
<dbReference type="InterPro" id="IPR038726">
    <property type="entry name" value="PDDEXK_AddAB-type"/>
</dbReference>
<evidence type="ECO:0000256" key="9">
    <source>
        <dbReference type="ARBA" id="ARBA00023125"/>
    </source>
</evidence>
<keyword evidence="10" id="KW-0234">DNA repair</keyword>
<keyword evidence="3 15" id="KW-0547">Nucleotide-binding</keyword>
<dbReference type="GO" id="GO:0000725">
    <property type="term" value="P:recombinational repair"/>
    <property type="evidence" value="ECO:0007669"/>
    <property type="project" value="TreeGrafter"/>
</dbReference>
<dbReference type="InterPro" id="IPR014016">
    <property type="entry name" value="UvrD-like_ATP-bd"/>
</dbReference>
<keyword evidence="16" id="KW-0175">Coiled coil</keyword>
<dbReference type="GO" id="GO:0043138">
    <property type="term" value="F:3'-5' DNA helicase activity"/>
    <property type="evidence" value="ECO:0007669"/>
    <property type="project" value="UniProtKB-EC"/>
</dbReference>
<dbReference type="PROSITE" id="PS51198">
    <property type="entry name" value="UVRD_HELICASE_ATP_BIND"/>
    <property type="match status" value="1"/>
</dbReference>
<dbReference type="Pfam" id="PF13361">
    <property type="entry name" value="UvrD_C"/>
    <property type="match status" value="1"/>
</dbReference>
<evidence type="ECO:0000256" key="4">
    <source>
        <dbReference type="ARBA" id="ARBA00022763"/>
    </source>
</evidence>
<feature type="domain" description="UvrD-like helicase C-terminal" evidence="18">
    <location>
        <begin position="333"/>
        <end position="627"/>
    </location>
</feature>
<evidence type="ECO:0000313" key="20">
    <source>
        <dbReference type="Proteomes" id="UP000886865"/>
    </source>
</evidence>
<dbReference type="GO" id="GO:0004527">
    <property type="term" value="F:exonuclease activity"/>
    <property type="evidence" value="ECO:0007669"/>
    <property type="project" value="UniProtKB-KW"/>
</dbReference>
<dbReference type="EMBL" id="DVJQ01000070">
    <property type="protein sequence ID" value="HIS74958.1"/>
    <property type="molecule type" value="Genomic_DNA"/>
</dbReference>
<dbReference type="InterPro" id="IPR000212">
    <property type="entry name" value="DNA_helicase_UvrD/REP"/>
</dbReference>
<evidence type="ECO:0000256" key="15">
    <source>
        <dbReference type="PROSITE-ProRule" id="PRU00560"/>
    </source>
</evidence>
<protein>
    <recommendedName>
        <fullName evidence="13">DNA 3'-5' helicase</fullName>
        <ecNumber evidence="13">5.6.2.4</ecNumber>
    </recommendedName>
</protein>
<dbReference type="InterPro" id="IPR027417">
    <property type="entry name" value="P-loop_NTPase"/>
</dbReference>
<keyword evidence="7" id="KW-0269">Exonuclease</keyword>
<evidence type="ECO:0000256" key="8">
    <source>
        <dbReference type="ARBA" id="ARBA00022840"/>
    </source>
</evidence>
<feature type="domain" description="UvrD-like helicase ATP-binding" evidence="17">
    <location>
        <begin position="5"/>
        <end position="332"/>
    </location>
</feature>
<evidence type="ECO:0000256" key="2">
    <source>
        <dbReference type="ARBA" id="ARBA00022722"/>
    </source>
</evidence>
<evidence type="ECO:0000256" key="7">
    <source>
        <dbReference type="ARBA" id="ARBA00022839"/>
    </source>
</evidence>
<dbReference type="PANTHER" id="PTHR11070">
    <property type="entry name" value="UVRD / RECB / PCRA DNA HELICASE FAMILY MEMBER"/>
    <property type="match status" value="1"/>
</dbReference>
<dbReference type="SUPFAM" id="SSF52540">
    <property type="entry name" value="P-loop containing nucleoside triphosphate hydrolases"/>
    <property type="match status" value="1"/>
</dbReference>
<keyword evidence="9" id="KW-0238">DNA-binding</keyword>
<keyword evidence="11" id="KW-0413">Isomerase</keyword>
<dbReference type="CDD" id="cd17932">
    <property type="entry name" value="DEXQc_UvrD"/>
    <property type="match status" value="1"/>
</dbReference>
<sequence>MNQKINPNKKQQECIDTVKGSVMVLAGPGTGKTFTVIERIKNMLELGVDPKKILCLTFSDAAAGEMKRRLLDKAGQKGALVNVYTYHSFCYEIIQNNIDYFEEYSDAQIINDTTKRNLMRQCIDENDTEHFKTSTGDKFFHAGTILSRIDEIKKNLITKEEYFYNLKNHPDWGAGLEEVREKIKKANSEGKKVLKKDESLFIELEKKINQAKEVYSFYELYDKKMRENNLIDFNDMIALVLNKFKDSANFLDQVARDYDYFLVDEYQDTNKAQNTLIFNLIDAKEEKNIFVVGDDDQIIFGFQGAQVDNIEKFLEKYPNTKVICLEENMRSTQSILDLSEQVAKIDPNRLENNPKFKKYNINKHLIAKNADLYKKNTKPILSIYEDITQEYSAIVSKIKEITKDGTIPLSEIAILTKTNGELEEFCELLRGQNIPYELKEGKSIFSIKSSILAIFYLKMLTNPSLYCDKIFPLLLSEPFCININDYNDILAKSYLHKNRDFISDIYDMKDKKWQDEAKIKKFINDFEYLTQAKGVLNVYQLVMEVINQTGLLNYFINCPVNIEENIAALKKLAQEAHDFYNSQKNATLEDFTNYLDDALENGTAILTEKSPINKNAIQLVTMHSSKGREFSYVFIPTLEEYKWERARTESVNPKIPLSKVFSDEEKEALKISEKIKLLFVGITRAKHKLYLSVPKVIGGKEKRLTKFISSISSDFLEREEILYTKENYLNELIKTVKYEHNYRDDFQNFIRSSFETLSLSSSMMNTYLDCPRQFLYSYVLRLSSLNGVNDALNYGNVVHKTIENFSKKSKIQGFYQSVEEFIADFKLQFAKTPFSDRATRKNLAQKGEQNLRIFYNQLILTPINKIYSTEYNIETKVGTQIPINGKIDRIETLEDGTFLIKDFKTGSAKGSYEIKEGGTYERYLNQLRFYKYLCEKKFDKKVSAAQLVFVEQCDKNYTREMLEEDNEIIENKIKEVYANIENQNFEPSHNKKSCEYCDFKGMCELNLL</sequence>
<dbReference type="Gene3D" id="3.40.50.300">
    <property type="entry name" value="P-loop containing nucleotide triphosphate hydrolases"/>
    <property type="match status" value="3"/>
</dbReference>
<dbReference type="Gene3D" id="3.90.320.10">
    <property type="match status" value="1"/>
</dbReference>
<comment type="caution">
    <text evidence="19">The sequence shown here is derived from an EMBL/GenBank/DDBJ whole genome shotgun (WGS) entry which is preliminary data.</text>
</comment>
<comment type="catalytic activity">
    <reaction evidence="12">
        <text>Couples ATP hydrolysis with the unwinding of duplex DNA by translocating in the 3'-5' direction.</text>
        <dbReference type="EC" id="5.6.2.4"/>
    </reaction>
</comment>
<evidence type="ECO:0000259" key="17">
    <source>
        <dbReference type="PROSITE" id="PS51198"/>
    </source>
</evidence>
<keyword evidence="8 15" id="KW-0067">ATP-binding</keyword>
<reference evidence="19" key="1">
    <citation type="submission" date="2020-10" db="EMBL/GenBank/DDBJ databases">
        <authorList>
            <person name="Gilroy R."/>
        </authorList>
    </citation>
    <scope>NUCLEOTIDE SEQUENCE</scope>
    <source>
        <strain evidence="19">CHK152-2871</strain>
    </source>
</reference>
<dbReference type="GO" id="GO:0003677">
    <property type="term" value="F:DNA binding"/>
    <property type="evidence" value="ECO:0007669"/>
    <property type="project" value="UniProtKB-KW"/>
</dbReference>
<comment type="similarity">
    <text evidence="1">Belongs to the helicase family. UvrD subfamily.</text>
</comment>
<dbReference type="Gene3D" id="1.10.10.160">
    <property type="match status" value="1"/>
</dbReference>
<name>A0A9D1FK40_9BACT</name>
<evidence type="ECO:0000256" key="6">
    <source>
        <dbReference type="ARBA" id="ARBA00022806"/>
    </source>
</evidence>
<dbReference type="Pfam" id="PF12705">
    <property type="entry name" value="PDDEXK_1"/>
    <property type="match status" value="1"/>
</dbReference>
<feature type="binding site" evidence="15">
    <location>
        <begin position="26"/>
        <end position="33"/>
    </location>
    <ligand>
        <name>ATP</name>
        <dbReference type="ChEBI" id="CHEBI:30616"/>
    </ligand>
</feature>
<accession>A0A9D1FK40</accession>
<evidence type="ECO:0000256" key="16">
    <source>
        <dbReference type="SAM" id="Coils"/>
    </source>
</evidence>
<dbReference type="PROSITE" id="PS51217">
    <property type="entry name" value="UVRD_HELICASE_CTER"/>
    <property type="match status" value="1"/>
</dbReference>
<comment type="catalytic activity">
    <reaction evidence="14">
        <text>ATP + H2O = ADP + phosphate + H(+)</text>
        <dbReference type="Rhea" id="RHEA:13065"/>
        <dbReference type="ChEBI" id="CHEBI:15377"/>
        <dbReference type="ChEBI" id="CHEBI:15378"/>
        <dbReference type="ChEBI" id="CHEBI:30616"/>
        <dbReference type="ChEBI" id="CHEBI:43474"/>
        <dbReference type="ChEBI" id="CHEBI:456216"/>
        <dbReference type="EC" id="5.6.2.4"/>
    </reaction>
</comment>
<dbReference type="Gene3D" id="1.10.486.10">
    <property type="entry name" value="PCRA, domain 4"/>
    <property type="match status" value="1"/>
</dbReference>
<dbReference type="InterPro" id="IPR014017">
    <property type="entry name" value="DNA_helicase_UvrD-like_C"/>
</dbReference>
<feature type="coiled-coil region" evidence="16">
    <location>
        <begin position="176"/>
        <end position="214"/>
    </location>
</feature>
<evidence type="ECO:0000256" key="12">
    <source>
        <dbReference type="ARBA" id="ARBA00034617"/>
    </source>
</evidence>
<evidence type="ECO:0000256" key="1">
    <source>
        <dbReference type="ARBA" id="ARBA00009922"/>
    </source>
</evidence>
<evidence type="ECO:0000313" key="19">
    <source>
        <dbReference type="EMBL" id="HIS74958.1"/>
    </source>
</evidence>
<evidence type="ECO:0000256" key="14">
    <source>
        <dbReference type="ARBA" id="ARBA00048988"/>
    </source>
</evidence>
<dbReference type="GO" id="GO:0005524">
    <property type="term" value="F:ATP binding"/>
    <property type="evidence" value="ECO:0007669"/>
    <property type="project" value="UniProtKB-UniRule"/>
</dbReference>
<keyword evidence="6 15" id="KW-0347">Helicase</keyword>
<dbReference type="Pfam" id="PF00580">
    <property type="entry name" value="UvrD-helicase"/>
    <property type="match status" value="1"/>
</dbReference>
<dbReference type="Proteomes" id="UP000886865">
    <property type="component" value="Unassembled WGS sequence"/>
</dbReference>
<dbReference type="EC" id="5.6.2.4" evidence="13"/>
<evidence type="ECO:0000256" key="11">
    <source>
        <dbReference type="ARBA" id="ARBA00023235"/>
    </source>
</evidence>
<dbReference type="PANTHER" id="PTHR11070:SF2">
    <property type="entry name" value="ATP-DEPENDENT DNA HELICASE SRS2"/>
    <property type="match status" value="1"/>
</dbReference>
<dbReference type="InterPro" id="IPR013986">
    <property type="entry name" value="DExx_box_DNA_helicase_dom_sf"/>
</dbReference>
<evidence type="ECO:0000256" key="10">
    <source>
        <dbReference type="ARBA" id="ARBA00023204"/>
    </source>
</evidence>
<organism evidence="19 20">
    <name type="scientific">Candidatus Galligastranaerophilus intestinavium</name>
    <dbReference type="NCBI Taxonomy" id="2840836"/>
    <lineage>
        <taxon>Bacteria</taxon>
        <taxon>Candidatus Galligastranaerophilus</taxon>
    </lineage>
</organism>
<reference evidence="19" key="2">
    <citation type="journal article" date="2021" name="PeerJ">
        <title>Extensive microbial diversity within the chicken gut microbiome revealed by metagenomics and culture.</title>
        <authorList>
            <person name="Gilroy R."/>
            <person name="Ravi A."/>
            <person name="Getino M."/>
            <person name="Pursley I."/>
            <person name="Horton D.L."/>
            <person name="Alikhan N.F."/>
            <person name="Baker D."/>
            <person name="Gharbi K."/>
            <person name="Hall N."/>
            <person name="Watson M."/>
            <person name="Adriaenssens E.M."/>
            <person name="Foster-Nyarko E."/>
            <person name="Jarju S."/>
            <person name="Secka A."/>
            <person name="Antonio M."/>
            <person name="Oren A."/>
            <person name="Chaudhuri R.R."/>
            <person name="La Ragione R."/>
            <person name="Hildebrand F."/>
            <person name="Pallen M.J."/>
        </authorList>
    </citation>
    <scope>NUCLEOTIDE SEQUENCE</scope>
    <source>
        <strain evidence="19">CHK152-2871</strain>
    </source>
</reference>
<evidence type="ECO:0000256" key="3">
    <source>
        <dbReference type="ARBA" id="ARBA00022741"/>
    </source>
</evidence>
<proteinExistence type="inferred from homology"/>
<evidence type="ECO:0000259" key="18">
    <source>
        <dbReference type="PROSITE" id="PS51217"/>
    </source>
</evidence>
<dbReference type="AlphaFoldDB" id="A0A9D1FK40"/>